<dbReference type="EMBL" id="JAPAAF010000035">
    <property type="protein sequence ID" value="MCW0484357.1"/>
    <property type="molecule type" value="Genomic_DNA"/>
</dbReference>
<dbReference type="Pfam" id="PF00561">
    <property type="entry name" value="Abhydrolase_1"/>
    <property type="match status" value="1"/>
</dbReference>
<comment type="caution">
    <text evidence="3">The sequence shown here is derived from an EMBL/GenBank/DDBJ whole genome shotgun (WGS) entry which is preliminary data.</text>
</comment>
<dbReference type="InterPro" id="IPR000639">
    <property type="entry name" value="Epox_hydrolase-like"/>
</dbReference>
<dbReference type="AlphaFoldDB" id="A0AA41YAG7"/>
<gene>
    <name evidence="3" type="ORF">N2K84_16570</name>
</gene>
<dbReference type="GO" id="GO:0016787">
    <property type="term" value="F:hydrolase activity"/>
    <property type="evidence" value="ECO:0007669"/>
    <property type="project" value="UniProtKB-KW"/>
</dbReference>
<evidence type="ECO:0000313" key="3">
    <source>
        <dbReference type="EMBL" id="MCW0484357.1"/>
    </source>
</evidence>
<protein>
    <submittedName>
        <fullName evidence="3">Alpha/beta fold hydrolase</fullName>
    </submittedName>
</protein>
<dbReference type="PRINTS" id="PR00412">
    <property type="entry name" value="EPOXHYDRLASE"/>
</dbReference>
<feature type="domain" description="AB hydrolase-1" evidence="2">
    <location>
        <begin position="14"/>
        <end position="258"/>
    </location>
</feature>
<dbReference type="Proteomes" id="UP001163821">
    <property type="component" value="Unassembled WGS sequence"/>
</dbReference>
<dbReference type="SUPFAM" id="SSF53474">
    <property type="entry name" value="alpha/beta-Hydrolases"/>
    <property type="match status" value="1"/>
</dbReference>
<keyword evidence="1 3" id="KW-0378">Hydrolase</keyword>
<accession>A0AA41YAG7</accession>
<sequence>MELFFREEGSPGKNIVIVHGLYGSSDNWLTTGKKLGAHYHVYLIDQRNHGRSPNAPAHSYELMKEDLAEFFERQQIEKAIVIGHSMGGKTAMYFAADYPEKVEKLIVVDIAPKDYLQYQETSQYYQHQLILETLRELNNHCEKYQSREGIADFLKLKLGNRELVQFLLKSIYRNKETKHFKCRVNVDVLYDSLDEIVGGVNYRWLEDRIPILQYPVLFVRGEKSNYLTAEDETMIRKIYPEAKIETIPDAGHWLHAEQPKLFMEAISRFINT</sequence>
<keyword evidence="4" id="KW-1185">Reference proteome</keyword>
<dbReference type="Gene3D" id="3.40.50.1820">
    <property type="entry name" value="alpha/beta hydrolase"/>
    <property type="match status" value="1"/>
</dbReference>
<dbReference type="InterPro" id="IPR029058">
    <property type="entry name" value="AB_hydrolase_fold"/>
</dbReference>
<evidence type="ECO:0000313" key="4">
    <source>
        <dbReference type="Proteomes" id="UP001163821"/>
    </source>
</evidence>
<dbReference type="PANTHER" id="PTHR46118">
    <property type="entry name" value="PROTEIN ABHD11"/>
    <property type="match status" value="1"/>
</dbReference>
<proteinExistence type="predicted"/>
<dbReference type="PRINTS" id="PR00111">
    <property type="entry name" value="ABHYDROLASE"/>
</dbReference>
<evidence type="ECO:0000259" key="2">
    <source>
        <dbReference type="Pfam" id="PF00561"/>
    </source>
</evidence>
<dbReference type="PANTHER" id="PTHR46118:SF4">
    <property type="entry name" value="PROTEIN ABHD11"/>
    <property type="match status" value="1"/>
</dbReference>
<evidence type="ECO:0000256" key="1">
    <source>
        <dbReference type="ARBA" id="ARBA00022801"/>
    </source>
</evidence>
<reference evidence="3" key="1">
    <citation type="submission" date="2022-10" db="EMBL/GenBank/DDBJ databases">
        <title>Gaoshiqiia sediminis gen. nov., sp. nov., isolated from coastal sediment.</title>
        <authorList>
            <person name="Yu W.X."/>
            <person name="Mu D.S."/>
            <person name="Du J.Z."/>
            <person name="Liang Y.Q."/>
        </authorList>
    </citation>
    <scope>NUCLEOTIDE SEQUENCE</scope>
    <source>
        <strain evidence="3">A06</strain>
    </source>
</reference>
<organism evidence="3 4">
    <name type="scientific">Gaoshiqia sediminis</name>
    <dbReference type="NCBI Taxonomy" id="2986998"/>
    <lineage>
        <taxon>Bacteria</taxon>
        <taxon>Pseudomonadati</taxon>
        <taxon>Bacteroidota</taxon>
        <taxon>Bacteroidia</taxon>
        <taxon>Marinilabiliales</taxon>
        <taxon>Prolixibacteraceae</taxon>
        <taxon>Gaoshiqia</taxon>
    </lineage>
</organism>
<dbReference type="RefSeq" id="WP_282592950.1">
    <property type="nucleotide sequence ID" value="NZ_JAPAAF010000035.1"/>
</dbReference>
<dbReference type="InterPro" id="IPR000073">
    <property type="entry name" value="AB_hydrolase_1"/>
</dbReference>
<name>A0AA41YAG7_9BACT</name>